<dbReference type="InterPro" id="IPR050238">
    <property type="entry name" value="DNA_Rep/Repair_Clamp_Loader"/>
</dbReference>
<evidence type="ECO:0000259" key="8">
    <source>
        <dbReference type="Pfam" id="PF09115"/>
    </source>
</evidence>
<evidence type="ECO:0000256" key="4">
    <source>
        <dbReference type="ARBA" id="ARBA00022695"/>
    </source>
</evidence>
<dbReference type="RefSeq" id="WP_069718280.1">
    <property type="nucleotide sequence ID" value="NZ_MJEH01000052.1"/>
</dbReference>
<dbReference type="OrthoDB" id="9810148at2"/>
<dbReference type="Gene3D" id="3.40.50.300">
    <property type="entry name" value="P-loop containing nucleotide triphosphate hydrolases"/>
    <property type="match status" value="1"/>
</dbReference>
<dbReference type="PANTHER" id="PTHR11669">
    <property type="entry name" value="REPLICATION FACTOR C / DNA POLYMERASE III GAMMA-TAU SUBUNIT"/>
    <property type="match status" value="1"/>
</dbReference>
<reference evidence="9 10" key="1">
    <citation type="submission" date="2016-08" db="EMBL/GenBank/DDBJ databases">
        <title>Genome of Bacillus solimangrovi GH2-4.</title>
        <authorList>
            <person name="Lim S."/>
            <person name="Kim B.-C."/>
        </authorList>
    </citation>
    <scope>NUCLEOTIDE SEQUENCE [LARGE SCALE GENOMIC DNA]</scope>
    <source>
        <strain evidence="9 10">GH2-4</strain>
    </source>
</reference>
<comment type="caution">
    <text evidence="9">The sequence shown here is derived from an EMBL/GenBank/DDBJ whole genome shotgun (WGS) entry which is preliminary data.</text>
</comment>
<dbReference type="Pfam" id="PF09115">
    <property type="entry name" value="DNApol3-delta_C"/>
    <property type="match status" value="1"/>
</dbReference>
<dbReference type="GO" id="GO:0009360">
    <property type="term" value="C:DNA polymerase III complex"/>
    <property type="evidence" value="ECO:0007669"/>
    <property type="project" value="InterPro"/>
</dbReference>
<comment type="catalytic activity">
    <reaction evidence="7">
        <text>DNA(n) + a 2'-deoxyribonucleoside 5'-triphosphate = DNA(n+1) + diphosphate</text>
        <dbReference type="Rhea" id="RHEA:22508"/>
        <dbReference type="Rhea" id="RHEA-COMP:17339"/>
        <dbReference type="Rhea" id="RHEA-COMP:17340"/>
        <dbReference type="ChEBI" id="CHEBI:33019"/>
        <dbReference type="ChEBI" id="CHEBI:61560"/>
        <dbReference type="ChEBI" id="CHEBI:173112"/>
        <dbReference type="EC" id="2.7.7.7"/>
    </reaction>
</comment>
<evidence type="ECO:0000256" key="1">
    <source>
        <dbReference type="ARBA" id="ARBA00012417"/>
    </source>
</evidence>
<protein>
    <recommendedName>
        <fullName evidence="2">DNA polymerase III subunit delta'</fullName>
        <ecNumber evidence="1">2.7.7.7</ecNumber>
    </recommendedName>
</protein>
<dbReference type="STRING" id="1305675.BFG57_18055"/>
<dbReference type="InterPro" id="IPR027417">
    <property type="entry name" value="P-loop_NTPase"/>
</dbReference>
<evidence type="ECO:0000313" key="9">
    <source>
        <dbReference type="EMBL" id="OEH91696.1"/>
    </source>
</evidence>
<dbReference type="NCBIfam" id="TIGR00678">
    <property type="entry name" value="holB"/>
    <property type="match status" value="1"/>
</dbReference>
<dbReference type="AlphaFoldDB" id="A0A1E5LC86"/>
<dbReference type="Proteomes" id="UP000095209">
    <property type="component" value="Unassembled WGS sequence"/>
</dbReference>
<dbReference type="EMBL" id="MJEH01000052">
    <property type="protein sequence ID" value="OEH91696.1"/>
    <property type="molecule type" value="Genomic_DNA"/>
</dbReference>
<evidence type="ECO:0000313" key="10">
    <source>
        <dbReference type="Proteomes" id="UP000095209"/>
    </source>
</evidence>
<dbReference type="PANTHER" id="PTHR11669:SF8">
    <property type="entry name" value="DNA POLYMERASE III SUBUNIT DELTA"/>
    <property type="match status" value="1"/>
</dbReference>
<evidence type="ECO:0000256" key="6">
    <source>
        <dbReference type="ARBA" id="ARBA00022932"/>
    </source>
</evidence>
<keyword evidence="6" id="KW-0239">DNA-directed DNA polymerase</keyword>
<dbReference type="NCBIfam" id="NF005972">
    <property type="entry name" value="PRK08058.1"/>
    <property type="match status" value="1"/>
</dbReference>
<dbReference type="GO" id="GO:0003887">
    <property type="term" value="F:DNA-directed DNA polymerase activity"/>
    <property type="evidence" value="ECO:0007669"/>
    <property type="project" value="UniProtKB-KW"/>
</dbReference>
<dbReference type="GO" id="GO:0006261">
    <property type="term" value="P:DNA-templated DNA replication"/>
    <property type="evidence" value="ECO:0007669"/>
    <property type="project" value="TreeGrafter"/>
</dbReference>
<sequence>MHTWNEYKTFQPIVVQMLTNAIKKDRIAHAYLFEGGRGTGKKEMSLQLAKSLMCENCYDTEPCGTCRNCQRISSGNHPDVHVLTPEGQSLKKEQILFLQQEFSKTGVESNKKIYILEHADRMTIQAANSLLKFLEEPSSDTTAILLTEQAHRMLDTILSRCQKLSFKPLPSELLIEKLVKQDVPLKLAKTVANITNNLTEALSLLENDWFAQARKLVIQLTEALNQRSEFTLIWIHNHWVKFFQDRVQLNLGLDLLLLWYKDLLYMQAGEEEKIVYIDQQEMIKQEALRVSQQTVAQQLTAILMAKKRIHSNMNAQLLMEQLVLRLQEG</sequence>
<dbReference type="InterPro" id="IPR015199">
    <property type="entry name" value="DNA_pol_III_delta_C"/>
</dbReference>
<evidence type="ECO:0000256" key="7">
    <source>
        <dbReference type="ARBA" id="ARBA00049244"/>
    </source>
</evidence>
<evidence type="ECO:0000256" key="2">
    <source>
        <dbReference type="ARBA" id="ARBA00014363"/>
    </source>
</evidence>
<keyword evidence="4" id="KW-0548">Nucleotidyltransferase</keyword>
<dbReference type="Pfam" id="PF13177">
    <property type="entry name" value="DNA_pol3_delta2"/>
    <property type="match status" value="1"/>
</dbReference>
<dbReference type="InterPro" id="IPR004622">
    <property type="entry name" value="DNA_pol_HolB"/>
</dbReference>
<keyword evidence="3" id="KW-0808">Transferase</keyword>
<dbReference type="SUPFAM" id="SSF52540">
    <property type="entry name" value="P-loop containing nucleoside triphosphate hydrolases"/>
    <property type="match status" value="1"/>
</dbReference>
<accession>A0A1E5LC86</accession>
<organism evidence="9 10">
    <name type="scientific">Bacillus solimangrovi</name>
    <dbReference type="NCBI Taxonomy" id="1305675"/>
    <lineage>
        <taxon>Bacteria</taxon>
        <taxon>Bacillati</taxon>
        <taxon>Bacillota</taxon>
        <taxon>Bacilli</taxon>
        <taxon>Bacillales</taxon>
        <taxon>Bacillaceae</taxon>
        <taxon>Bacillus</taxon>
    </lineage>
</organism>
<keyword evidence="5" id="KW-0235">DNA replication</keyword>
<name>A0A1E5LC86_9BACI</name>
<dbReference type="GO" id="GO:0003677">
    <property type="term" value="F:DNA binding"/>
    <property type="evidence" value="ECO:0007669"/>
    <property type="project" value="InterPro"/>
</dbReference>
<evidence type="ECO:0000256" key="5">
    <source>
        <dbReference type="ARBA" id="ARBA00022705"/>
    </source>
</evidence>
<dbReference type="EC" id="2.7.7.7" evidence="1"/>
<evidence type="ECO:0000256" key="3">
    <source>
        <dbReference type="ARBA" id="ARBA00022679"/>
    </source>
</evidence>
<proteinExistence type="predicted"/>
<dbReference type="FunFam" id="3.40.50.300:FF:001255">
    <property type="entry name" value="DNA polymerase III subunit delta"/>
    <property type="match status" value="1"/>
</dbReference>
<keyword evidence="10" id="KW-1185">Reference proteome</keyword>
<dbReference type="GO" id="GO:0008408">
    <property type="term" value="F:3'-5' exonuclease activity"/>
    <property type="evidence" value="ECO:0007669"/>
    <property type="project" value="InterPro"/>
</dbReference>
<gene>
    <name evidence="9" type="ORF">BFG57_18055</name>
</gene>
<feature type="domain" description="DNA polymerase III delta subunit C-terminal" evidence="8">
    <location>
        <begin position="251"/>
        <end position="327"/>
    </location>
</feature>